<dbReference type="InterPro" id="IPR016181">
    <property type="entry name" value="Acyl_CoA_acyltransferase"/>
</dbReference>
<evidence type="ECO:0000259" key="1">
    <source>
        <dbReference type="PROSITE" id="PS51186"/>
    </source>
</evidence>
<name>A0A382SRW0_9ZZZZ</name>
<reference evidence="2" key="1">
    <citation type="submission" date="2018-05" db="EMBL/GenBank/DDBJ databases">
        <authorList>
            <person name="Lanie J.A."/>
            <person name="Ng W.-L."/>
            <person name="Kazmierczak K.M."/>
            <person name="Andrzejewski T.M."/>
            <person name="Davidsen T.M."/>
            <person name="Wayne K.J."/>
            <person name="Tettelin H."/>
            <person name="Glass J.I."/>
            <person name="Rusch D."/>
            <person name="Podicherti R."/>
            <person name="Tsui H.-C.T."/>
            <person name="Winkler M.E."/>
        </authorList>
    </citation>
    <scope>NUCLEOTIDE SEQUENCE</scope>
</reference>
<dbReference type="CDD" id="cd04301">
    <property type="entry name" value="NAT_SF"/>
    <property type="match status" value="1"/>
</dbReference>
<dbReference type="EMBL" id="UINC01131148">
    <property type="protein sequence ID" value="SVD12680.1"/>
    <property type="molecule type" value="Genomic_DNA"/>
</dbReference>
<dbReference type="InterPro" id="IPR000182">
    <property type="entry name" value="GNAT_dom"/>
</dbReference>
<dbReference type="PROSITE" id="PS51186">
    <property type="entry name" value="GNAT"/>
    <property type="match status" value="1"/>
</dbReference>
<evidence type="ECO:0000313" key="2">
    <source>
        <dbReference type="EMBL" id="SVD12680.1"/>
    </source>
</evidence>
<dbReference type="SUPFAM" id="SSF55729">
    <property type="entry name" value="Acyl-CoA N-acyltransferases (Nat)"/>
    <property type="match status" value="1"/>
</dbReference>
<feature type="domain" description="N-acetyltransferase" evidence="1">
    <location>
        <begin position="3"/>
        <end position="150"/>
    </location>
</feature>
<dbReference type="Pfam" id="PF00583">
    <property type="entry name" value="Acetyltransf_1"/>
    <property type="match status" value="1"/>
</dbReference>
<dbReference type="GO" id="GO:0016747">
    <property type="term" value="F:acyltransferase activity, transferring groups other than amino-acyl groups"/>
    <property type="evidence" value="ECO:0007669"/>
    <property type="project" value="InterPro"/>
</dbReference>
<protein>
    <recommendedName>
        <fullName evidence="1">N-acetyltransferase domain-containing protein</fullName>
    </recommendedName>
</protein>
<gene>
    <name evidence="2" type="ORF">METZ01_LOCUS365534</name>
</gene>
<accession>A0A382SRW0</accession>
<dbReference type="Gene3D" id="3.40.630.30">
    <property type="match status" value="1"/>
</dbReference>
<sequence>MKVNLVSVDDDIKELIKQINLSSWDEQDDIEHYSIKALLAYLEKQDTVFLACYTEVQGIETLTGIASGRLEQKPYDFSKWLYIDEVDTCSNHRKKGVATAMMQTFLKLAKEKHCEEVWLCTERENLAARKLYESLNPNDVGDIIGYTFKG</sequence>
<organism evidence="2">
    <name type="scientific">marine metagenome</name>
    <dbReference type="NCBI Taxonomy" id="408172"/>
    <lineage>
        <taxon>unclassified sequences</taxon>
        <taxon>metagenomes</taxon>
        <taxon>ecological metagenomes</taxon>
    </lineage>
</organism>
<proteinExistence type="predicted"/>
<dbReference type="AlphaFoldDB" id="A0A382SRW0"/>